<organism evidence="1 2">
    <name type="scientific">Hypoxylon rubiginosum</name>
    <dbReference type="NCBI Taxonomy" id="110542"/>
    <lineage>
        <taxon>Eukaryota</taxon>
        <taxon>Fungi</taxon>
        <taxon>Dikarya</taxon>
        <taxon>Ascomycota</taxon>
        <taxon>Pezizomycotina</taxon>
        <taxon>Sordariomycetes</taxon>
        <taxon>Xylariomycetidae</taxon>
        <taxon>Xylariales</taxon>
        <taxon>Hypoxylaceae</taxon>
        <taxon>Hypoxylon</taxon>
    </lineage>
</organism>
<dbReference type="EMBL" id="MU393422">
    <property type="protein sequence ID" value="KAI4870896.1"/>
    <property type="molecule type" value="Genomic_DNA"/>
</dbReference>
<accession>A0ACB9ZHU1</accession>
<gene>
    <name evidence="1" type="ORF">F4820DRAFT_455070</name>
</gene>
<sequence>MMNDRLHDSNTTNMLALSAHGAHMQHGLEDEAAAEVDEPPDDRRSHRTNSQFKRSVIRKALHHSEDDSIQLHFDLSSRGRLMNDNASLASTADLTSDTGFTSPARTNTPSPPPPVISLARLNTDLFDKKSAFITFRREPIGTREVPKVPAVEALTKKRCISFACGAKPDTRKPAPPQQPVQPAQPKPVPEEKPQKKSCIKFACPAKPAHRTPPKNDTQQPVIPSATGLKGRERSPAVVRKLRSPSTNRGRPQRSLTPRPSSQSPIATRSANECSRFHEFASDEPQEEDWIRLNQPAPGRRLTINDTLKKENEIRRLAKEAEEEELEDEEEDEEAEQFDEEEGDDDDDLDGDEDEAKQDRPHYDFEMDEADNGFDDVDSQSGYGSGDDFSDGYNTDNEIGFADSDDDDDAGNLELWTPSRGPILRLSENTPIYRRPSMTGNRSDSSSSSDMANPPSRVVRERSRRIKMRPGTPELPDSTDFVCGTLDEDRALEDAYMSCIAARRREKLHLIPQDIDPSFPTSEPEDEDEDIEPHNPVHGSDDDLSEDEREKRNGDRHKKRADQTPPKRYHSPPPKRHHSPPKPRGRSPRRLFDRHSPRRFVSPPPGPVVRSPPSSLVQPAGHANHEFKSLAFRPGLTHTKSLPRAPAMFPQHLKAHRRHAKPSSATAHRHVRGAIDIVKGLEQKRQRRKEKFKEKYFQKHCHMARKGQIHEKRPQPGQGAERMREIGLLMAGKLVYDMLSSLGLMNKHAKLLFLGLDNAGKTTLLHMLKVRRHPSEELSIGNVRFTTFDLGGHQQARRLWKDYFPEVNGIVFLVDAKDLDRLSESKAELDALLSMEELAKVPFVILGNKIDHPDAVSEDQLRHELGLYQTTGKGKVPLEGIRPIEVFMCSVVMRQGYGEGIRWLSQYV</sequence>
<dbReference type="Proteomes" id="UP001497700">
    <property type="component" value="Unassembled WGS sequence"/>
</dbReference>
<name>A0ACB9ZHU1_9PEZI</name>
<evidence type="ECO:0000313" key="1">
    <source>
        <dbReference type="EMBL" id="KAI4870896.1"/>
    </source>
</evidence>
<proteinExistence type="predicted"/>
<comment type="caution">
    <text evidence="1">The sequence shown here is derived from an EMBL/GenBank/DDBJ whole genome shotgun (WGS) entry which is preliminary data.</text>
</comment>
<reference evidence="1 2" key="1">
    <citation type="journal article" date="2022" name="New Phytol.">
        <title>Ecological generalism drives hyperdiversity of secondary metabolite gene clusters in xylarialean endophytes.</title>
        <authorList>
            <person name="Franco M.E.E."/>
            <person name="Wisecaver J.H."/>
            <person name="Arnold A.E."/>
            <person name="Ju Y.M."/>
            <person name="Slot J.C."/>
            <person name="Ahrendt S."/>
            <person name="Moore L.P."/>
            <person name="Eastman K.E."/>
            <person name="Scott K."/>
            <person name="Konkel Z."/>
            <person name="Mondo S.J."/>
            <person name="Kuo A."/>
            <person name="Hayes R.D."/>
            <person name="Haridas S."/>
            <person name="Andreopoulos B."/>
            <person name="Riley R."/>
            <person name="LaButti K."/>
            <person name="Pangilinan J."/>
            <person name="Lipzen A."/>
            <person name="Amirebrahimi M."/>
            <person name="Yan J."/>
            <person name="Adam C."/>
            <person name="Keymanesh K."/>
            <person name="Ng V."/>
            <person name="Louie K."/>
            <person name="Northen T."/>
            <person name="Drula E."/>
            <person name="Henrissat B."/>
            <person name="Hsieh H.M."/>
            <person name="Youens-Clark K."/>
            <person name="Lutzoni F."/>
            <person name="Miadlikowska J."/>
            <person name="Eastwood D.C."/>
            <person name="Hamelin R.C."/>
            <person name="Grigoriev I.V."/>
            <person name="U'Ren J.M."/>
        </authorList>
    </citation>
    <scope>NUCLEOTIDE SEQUENCE [LARGE SCALE GENOMIC DNA]</scope>
    <source>
        <strain evidence="1 2">CBS 119005</strain>
    </source>
</reference>
<protein>
    <submittedName>
        <fullName evidence="1">Uncharacterized protein</fullName>
    </submittedName>
</protein>
<evidence type="ECO:0000313" key="2">
    <source>
        <dbReference type="Proteomes" id="UP001497700"/>
    </source>
</evidence>
<keyword evidence="2" id="KW-1185">Reference proteome</keyword>